<evidence type="ECO:0000256" key="4">
    <source>
        <dbReference type="SAM" id="MobiDB-lite"/>
    </source>
</evidence>
<protein>
    <recommendedName>
        <fullName evidence="7">Oxysterol-binding protein</fullName>
    </recommendedName>
</protein>
<dbReference type="EMBL" id="JALJOT010000003">
    <property type="protein sequence ID" value="KAK9916621.1"/>
    <property type="molecule type" value="Genomic_DNA"/>
</dbReference>
<dbReference type="SUPFAM" id="SSF144000">
    <property type="entry name" value="Oxysterol-binding protein-like"/>
    <property type="match status" value="1"/>
</dbReference>
<accession>A0ABR2YY74</accession>
<keyword evidence="2" id="KW-0597">Phosphoprotein</keyword>
<evidence type="ECO:0000256" key="3">
    <source>
        <dbReference type="RuleBase" id="RU003844"/>
    </source>
</evidence>
<evidence type="ECO:0000313" key="6">
    <source>
        <dbReference type="Proteomes" id="UP001491310"/>
    </source>
</evidence>
<dbReference type="PROSITE" id="PS01013">
    <property type="entry name" value="OSBP"/>
    <property type="match status" value="1"/>
</dbReference>
<comment type="similarity">
    <text evidence="1 3">Belongs to the OSBP family.</text>
</comment>
<dbReference type="InterPro" id="IPR018494">
    <property type="entry name" value="Oxysterol-bd_CS"/>
</dbReference>
<evidence type="ECO:0008006" key="7">
    <source>
        <dbReference type="Google" id="ProtNLM"/>
    </source>
</evidence>
<dbReference type="Gene3D" id="2.40.160.120">
    <property type="match status" value="1"/>
</dbReference>
<dbReference type="Pfam" id="PF01237">
    <property type="entry name" value="Oxysterol_BP"/>
    <property type="match status" value="1"/>
</dbReference>
<feature type="region of interest" description="Disordered" evidence="4">
    <location>
        <begin position="415"/>
        <end position="442"/>
    </location>
</feature>
<comment type="caution">
    <text evidence="5">The sequence shown here is derived from an EMBL/GenBank/DDBJ whole genome shotgun (WGS) entry which is preliminary data.</text>
</comment>
<sequence>MAKLFRGNSFGGGLPSKEVFRENLSPGNDHLLHRSLSAENGLKSDEDLFEDAAETLMHPDAHEEGGLAMNNRALLEQQRGAIFELIRDMGKQLLTGHINLVNMSMPVKMFESRSYLEKLSDVWVHSRILTKAAACKDPVMRLKWLITWFVAGLQHVFQSWRKPFNPILGETWQATLDDGATVFLEQISHHPPVSAFQMIGPGNAYEFAGYSQPEVQYKGNAVKTTARGKRRVKFADGTVVEITYPKYYLRGILYTSRPRGDIGGQARFVDAQHGLCCEVNFGKVPDTADHLLQRPDAFSGSIFRYRTDPSPASNSPAKKELKSRKSLSGLASAFHSVLSSSSVHQPQHEFYRAEEVASCSGNWLSHMDWEGQRYWTLAEDNADRWHPSSMPLPSDSRFREDLQCLLEEAPNWQTAQAAKEKLETEQRADAKLRKEASRRTAA</sequence>
<keyword evidence="6" id="KW-1185">Reference proteome</keyword>
<dbReference type="InterPro" id="IPR037239">
    <property type="entry name" value="OSBP_sf"/>
</dbReference>
<reference evidence="5 6" key="1">
    <citation type="journal article" date="2024" name="Nat. Commun.">
        <title>Phylogenomics reveals the evolutionary origins of lichenization in chlorophyte algae.</title>
        <authorList>
            <person name="Puginier C."/>
            <person name="Libourel C."/>
            <person name="Otte J."/>
            <person name="Skaloud P."/>
            <person name="Haon M."/>
            <person name="Grisel S."/>
            <person name="Petersen M."/>
            <person name="Berrin J.G."/>
            <person name="Delaux P.M."/>
            <person name="Dal Grande F."/>
            <person name="Keller J."/>
        </authorList>
    </citation>
    <scope>NUCLEOTIDE SEQUENCE [LARGE SCALE GENOMIC DNA]</scope>
    <source>
        <strain evidence="5 6">SAG 216-7</strain>
    </source>
</reference>
<evidence type="ECO:0000256" key="1">
    <source>
        <dbReference type="ARBA" id="ARBA00008842"/>
    </source>
</evidence>
<dbReference type="InterPro" id="IPR000648">
    <property type="entry name" value="Oxysterol-bd"/>
</dbReference>
<dbReference type="PANTHER" id="PTHR10972">
    <property type="entry name" value="OXYSTEROL-BINDING PROTEIN-RELATED"/>
    <property type="match status" value="1"/>
</dbReference>
<organism evidence="5 6">
    <name type="scientific">Coccomyxa subellipsoidea</name>
    <dbReference type="NCBI Taxonomy" id="248742"/>
    <lineage>
        <taxon>Eukaryota</taxon>
        <taxon>Viridiplantae</taxon>
        <taxon>Chlorophyta</taxon>
        <taxon>core chlorophytes</taxon>
        <taxon>Trebouxiophyceae</taxon>
        <taxon>Trebouxiophyceae incertae sedis</taxon>
        <taxon>Coccomyxaceae</taxon>
        <taxon>Coccomyxa</taxon>
    </lineage>
</organism>
<evidence type="ECO:0000313" key="5">
    <source>
        <dbReference type="EMBL" id="KAK9916621.1"/>
    </source>
</evidence>
<dbReference type="PANTHER" id="PTHR10972:SF205">
    <property type="entry name" value="OXYSTEROL-BINDING PROTEIN 1"/>
    <property type="match status" value="1"/>
</dbReference>
<proteinExistence type="inferred from homology"/>
<feature type="compositionally biased region" description="Basic and acidic residues" evidence="4">
    <location>
        <begin position="418"/>
        <end position="442"/>
    </location>
</feature>
<gene>
    <name evidence="5" type="ORF">WJX75_005021</name>
</gene>
<dbReference type="Proteomes" id="UP001491310">
    <property type="component" value="Unassembled WGS sequence"/>
</dbReference>
<name>A0ABR2YY74_9CHLO</name>
<evidence type="ECO:0000256" key="2">
    <source>
        <dbReference type="ARBA" id="ARBA00022553"/>
    </source>
</evidence>